<dbReference type="InParanoid" id="T0Q204"/>
<dbReference type="Gene3D" id="3.80.10.10">
    <property type="entry name" value="Ribonuclease Inhibitor"/>
    <property type="match status" value="1"/>
</dbReference>
<gene>
    <name evidence="3" type="ORF">SDRG_14731</name>
</gene>
<keyword evidence="2" id="KW-1133">Transmembrane helix</keyword>
<reference evidence="3 4" key="1">
    <citation type="submission" date="2012-04" db="EMBL/GenBank/DDBJ databases">
        <title>The Genome Sequence of Saprolegnia declina VS20.</title>
        <authorList>
            <consortium name="The Broad Institute Genome Sequencing Platform"/>
            <person name="Russ C."/>
            <person name="Nusbaum C."/>
            <person name="Tyler B."/>
            <person name="van West P."/>
            <person name="Dieguez-Uribeondo J."/>
            <person name="de Bruijn I."/>
            <person name="Tripathy S."/>
            <person name="Jiang R."/>
            <person name="Young S.K."/>
            <person name="Zeng Q."/>
            <person name="Gargeya S."/>
            <person name="Fitzgerald M."/>
            <person name="Haas B."/>
            <person name="Abouelleil A."/>
            <person name="Alvarado L."/>
            <person name="Arachchi H.M."/>
            <person name="Berlin A."/>
            <person name="Chapman S.B."/>
            <person name="Goldberg J."/>
            <person name="Griggs A."/>
            <person name="Gujja S."/>
            <person name="Hansen M."/>
            <person name="Howarth C."/>
            <person name="Imamovic A."/>
            <person name="Larimer J."/>
            <person name="McCowen C."/>
            <person name="Montmayeur A."/>
            <person name="Murphy C."/>
            <person name="Neiman D."/>
            <person name="Pearson M."/>
            <person name="Priest M."/>
            <person name="Roberts A."/>
            <person name="Saif S."/>
            <person name="Shea T."/>
            <person name="Sisk P."/>
            <person name="Sykes S."/>
            <person name="Wortman J."/>
            <person name="Nusbaum C."/>
            <person name="Birren B."/>
        </authorList>
    </citation>
    <scope>NUCLEOTIDE SEQUENCE [LARGE SCALE GENOMIC DNA]</scope>
    <source>
        <strain evidence="3 4">VS20</strain>
    </source>
</reference>
<name>T0Q204_SAPDV</name>
<keyword evidence="4" id="KW-1185">Reference proteome</keyword>
<feature type="region of interest" description="Disordered" evidence="1">
    <location>
        <begin position="269"/>
        <end position="296"/>
    </location>
</feature>
<evidence type="ECO:0000256" key="2">
    <source>
        <dbReference type="SAM" id="Phobius"/>
    </source>
</evidence>
<dbReference type="AlphaFoldDB" id="T0Q204"/>
<sequence>MKLPPTLTKLTLSNISNVDLGAIQATQWSALTDLRYLNARTASTFDLSTVVLTNSVKWPQSLASSMFANTDLDYIPQGLPSTVKELAMQGNSLVDLTNLPANLTLLRISDNPKLQSIARVQLSTKLEYFDMRDCPLLTSVTIDTSTFAALDALPNAGDADKDDVYRGFAVNKDISTDAAACSATKGTIQRLWKSTSKYLVNVCVLPGPPTTSPPEPTSSNTGLIIGVVVGVLVLVGAIVAFLLIKRRKAKQSPPTPGYYRFDGNDTINDGRTLGTNGTKTIGTNGTGGPTAGTTGTHRTVFNPDPTLDGPNVPSWVSDIGLQCLQLHEEDRPTSLMLASMLNKCHV</sequence>
<dbReference type="RefSeq" id="XP_008619105.1">
    <property type="nucleotide sequence ID" value="XM_008620883.1"/>
</dbReference>
<dbReference type="InterPro" id="IPR032675">
    <property type="entry name" value="LRR_dom_sf"/>
</dbReference>
<dbReference type="EMBL" id="JH767208">
    <property type="protein sequence ID" value="EQC27405.1"/>
    <property type="molecule type" value="Genomic_DNA"/>
</dbReference>
<dbReference type="VEuPathDB" id="FungiDB:SDRG_14731"/>
<dbReference type="SUPFAM" id="SSF52058">
    <property type="entry name" value="L domain-like"/>
    <property type="match status" value="1"/>
</dbReference>
<accession>T0Q204</accession>
<dbReference type="Proteomes" id="UP000030762">
    <property type="component" value="Unassembled WGS sequence"/>
</dbReference>
<dbReference type="GeneID" id="19955458"/>
<evidence type="ECO:0000313" key="4">
    <source>
        <dbReference type="Proteomes" id="UP000030762"/>
    </source>
</evidence>
<keyword evidence="2" id="KW-0812">Transmembrane</keyword>
<evidence type="ECO:0000313" key="3">
    <source>
        <dbReference type="EMBL" id="EQC27405.1"/>
    </source>
</evidence>
<organism evidence="3 4">
    <name type="scientific">Saprolegnia diclina (strain VS20)</name>
    <dbReference type="NCBI Taxonomy" id="1156394"/>
    <lineage>
        <taxon>Eukaryota</taxon>
        <taxon>Sar</taxon>
        <taxon>Stramenopiles</taxon>
        <taxon>Oomycota</taxon>
        <taxon>Saprolegniomycetes</taxon>
        <taxon>Saprolegniales</taxon>
        <taxon>Saprolegniaceae</taxon>
        <taxon>Saprolegnia</taxon>
    </lineage>
</organism>
<keyword evidence="2" id="KW-0472">Membrane</keyword>
<evidence type="ECO:0000256" key="1">
    <source>
        <dbReference type="SAM" id="MobiDB-lite"/>
    </source>
</evidence>
<proteinExistence type="predicted"/>
<feature type="compositionally biased region" description="Low complexity" evidence="1">
    <location>
        <begin position="272"/>
        <end position="283"/>
    </location>
</feature>
<protein>
    <submittedName>
        <fullName evidence="3">Uncharacterized protein</fullName>
    </submittedName>
</protein>
<dbReference type="STRING" id="1156394.T0Q204"/>
<feature type="transmembrane region" description="Helical" evidence="2">
    <location>
        <begin position="223"/>
        <end position="244"/>
    </location>
</feature>